<evidence type="ECO:0000313" key="3">
    <source>
        <dbReference type="EMBL" id="MDG2949948.1"/>
    </source>
</evidence>
<dbReference type="InterPro" id="IPR029058">
    <property type="entry name" value="AB_hydrolase_fold"/>
</dbReference>
<name>A0AAW6QCS8_9PAST</name>
<evidence type="ECO:0000256" key="1">
    <source>
        <dbReference type="ARBA" id="ARBA00022729"/>
    </source>
</evidence>
<evidence type="ECO:0000313" key="4">
    <source>
        <dbReference type="Proteomes" id="UP001214976"/>
    </source>
</evidence>
<organism evidence="3 4">
    <name type="scientific">Exercitatus varius</name>
    <dbReference type="NCBI Taxonomy" id="67857"/>
    <lineage>
        <taxon>Bacteria</taxon>
        <taxon>Pseudomonadati</taxon>
        <taxon>Pseudomonadota</taxon>
        <taxon>Gammaproteobacteria</taxon>
        <taxon>Pasteurellales</taxon>
        <taxon>Pasteurellaceae</taxon>
        <taxon>Exercitatus</taxon>
    </lineage>
</organism>
<dbReference type="Gene3D" id="3.40.50.1820">
    <property type="entry name" value="alpha/beta hydrolase"/>
    <property type="match status" value="1"/>
</dbReference>
<dbReference type="RefSeq" id="WP_317477050.1">
    <property type="nucleotide sequence ID" value="NZ_JARQTW010000008.1"/>
</dbReference>
<dbReference type="PROSITE" id="PS51318">
    <property type="entry name" value="TAT"/>
    <property type="match status" value="1"/>
</dbReference>
<dbReference type="Proteomes" id="UP001214976">
    <property type="component" value="Unassembled WGS sequence"/>
</dbReference>
<evidence type="ECO:0000259" key="2">
    <source>
        <dbReference type="Pfam" id="PF18435"/>
    </source>
</evidence>
<dbReference type="EMBL" id="JARQTW010000008">
    <property type="protein sequence ID" value="MDG2949948.1"/>
    <property type="molecule type" value="Genomic_DNA"/>
</dbReference>
<comment type="caution">
    <text evidence="3">The sequence shown here is derived from an EMBL/GenBank/DDBJ whole genome shotgun (WGS) entry which is preliminary data.</text>
</comment>
<dbReference type="PANTHER" id="PTHR43037:SF1">
    <property type="entry name" value="BLL1128 PROTEIN"/>
    <property type="match status" value="1"/>
</dbReference>
<dbReference type="SUPFAM" id="SSF53474">
    <property type="entry name" value="alpha/beta-Hydrolases"/>
    <property type="match status" value="1"/>
</dbReference>
<gene>
    <name evidence="3" type="ORF">P7M15_05355</name>
</gene>
<sequence>MQTRREFLLTAAGAALIVGAPVLARAADIRNMPSQATAITQVFGDGVKLIAVALEYPDVISTSILNAGDFSVTGRTVSQVFTAQSIGLTPADSGKFVIVRLVETDADTSLQEDVYEGDPEEAKPQIQGGKPNWVAGQKMKKTIRFKEASADVSVKGKMLSTSATRNLIADSFRQAEFADEETGKTLKYNLFIPDNTNQTLPLVLFMHDAGVTSEQTKATLYQGLGAIIWADPAEQTKRPCYVLAPQYDEIIADDDWRTSKYLETTIHLIQKLIREHKIDPKRIYATGQSGGCMTAIAMNIKYPKFFAASYLVAGKWNPDIVIPMAKNKVWWMASEDDLGAFPSFNAITEQLAKQGTKINRAVWNGKWNADQYRFAYDDLTSTHAQMYYTVFVKDSVFRETDSRQGASGHRNTWRIAYTIEPIREWLFEQTKN</sequence>
<reference evidence="3" key="1">
    <citation type="submission" date="2023-03" db="EMBL/GenBank/DDBJ databases">
        <title>Classification of Bisgaard taxon 6 and taxon 10 as Exercitatus varius gen. nov., spec. nov.</title>
        <authorList>
            <person name="Christensen H."/>
        </authorList>
    </citation>
    <scope>NUCLEOTIDE SEQUENCE</scope>
    <source>
        <strain evidence="3">86116</strain>
    </source>
</reference>
<accession>A0AAW6QCS8</accession>
<protein>
    <submittedName>
        <fullName evidence="3">PHB depolymerase family esterase</fullName>
    </submittedName>
</protein>
<dbReference type="PANTHER" id="PTHR43037">
    <property type="entry name" value="UNNAMED PRODUCT-RELATED"/>
    <property type="match status" value="1"/>
</dbReference>
<keyword evidence="1" id="KW-0732">Signal</keyword>
<proteinExistence type="predicted"/>
<dbReference type="InterPro" id="IPR006311">
    <property type="entry name" value="TAT_signal"/>
</dbReference>
<dbReference type="AlphaFoldDB" id="A0AAW6QCS8"/>
<feature type="domain" description="Esterase Ig-like N-terminal" evidence="2">
    <location>
        <begin position="36"/>
        <end position="112"/>
    </location>
</feature>
<dbReference type="InterPro" id="IPR041172">
    <property type="entry name" value="EstA_Ig-like_N"/>
</dbReference>
<dbReference type="InterPro" id="IPR050955">
    <property type="entry name" value="Plant_Biomass_Hydrol_Est"/>
</dbReference>
<dbReference type="Pfam" id="PF18435">
    <property type="entry name" value="EstA_Ig_like"/>
    <property type="match status" value="1"/>
</dbReference>
<dbReference type="Gene3D" id="2.60.40.2180">
    <property type="match status" value="1"/>
</dbReference>